<protein>
    <submittedName>
        <fullName evidence="3">Uncharacterized protein</fullName>
    </submittedName>
</protein>
<proteinExistence type="predicted"/>
<sequence length="97" mass="10019">MNKQHLLSIVAMMCVASLALGVMPTFAAQDASDQPGVASPRQSAPDPVSEPSPSVVQHQGMGVDFWKHARDPFAAPGASKLCASGLMQACALVTPSD</sequence>
<feature type="signal peptide" evidence="2">
    <location>
        <begin position="1"/>
        <end position="27"/>
    </location>
</feature>
<dbReference type="Proteomes" id="UP000807825">
    <property type="component" value="Unassembled WGS sequence"/>
</dbReference>
<name>A0A9D6Z1X0_9BACT</name>
<evidence type="ECO:0000256" key="1">
    <source>
        <dbReference type="SAM" id="MobiDB-lite"/>
    </source>
</evidence>
<evidence type="ECO:0000313" key="3">
    <source>
        <dbReference type="EMBL" id="MBI5248159.1"/>
    </source>
</evidence>
<accession>A0A9D6Z1X0</accession>
<dbReference type="AlphaFoldDB" id="A0A9D6Z1X0"/>
<reference evidence="3" key="1">
    <citation type="submission" date="2020-07" db="EMBL/GenBank/DDBJ databases">
        <title>Huge and variable diversity of episymbiotic CPR bacteria and DPANN archaea in groundwater ecosystems.</title>
        <authorList>
            <person name="He C.Y."/>
            <person name="Keren R."/>
            <person name="Whittaker M."/>
            <person name="Farag I.F."/>
            <person name="Doudna J."/>
            <person name="Cate J.H.D."/>
            <person name="Banfield J.F."/>
        </authorList>
    </citation>
    <scope>NUCLEOTIDE SEQUENCE</scope>
    <source>
        <strain evidence="3">NC_groundwater_1664_Pr3_B-0.1um_52_9</strain>
    </source>
</reference>
<gene>
    <name evidence="3" type="ORF">HY912_01580</name>
</gene>
<evidence type="ECO:0000313" key="4">
    <source>
        <dbReference type="Proteomes" id="UP000807825"/>
    </source>
</evidence>
<evidence type="ECO:0000256" key="2">
    <source>
        <dbReference type="SAM" id="SignalP"/>
    </source>
</evidence>
<feature type="compositionally biased region" description="Low complexity" evidence="1">
    <location>
        <begin position="47"/>
        <end position="56"/>
    </location>
</feature>
<feature type="region of interest" description="Disordered" evidence="1">
    <location>
        <begin position="30"/>
        <end position="57"/>
    </location>
</feature>
<keyword evidence="2" id="KW-0732">Signal</keyword>
<dbReference type="EMBL" id="JACRDE010000046">
    <property type="protein sequence ID" value="MBI5248159.1"/>
    <property type="molecule type" value="Genomic_DNA"/>
</dbReference>
<comment type="caution">
    <text evidence="3">The sequence shown here is derived from an EMBL/GenBank/DDBJ whole genome shotgun (WGS) entry which is preliminary data.</text>
</comment>
<feature type="chain" id="PRO_5039280242" evidence="2">
    <location>
        <begin position="28"/>
        <end position="97"/>
    </location>
</feature>
<organism evidence="3 4">
    <name type="scientific">Desulfomonile tiedjei</name>
    <dbReference type="NCBI Taxonomy" id="2358"/>
    <lineage>
        <taxon>Bacteria</taxon>
        <taxon>Pseudomonadati</taxon>
        <taxon>Thermodesulfobacteriota</taxon>
        <taxon>Desulfomonilia</taxon>
        <taxon>Desulfomonilales</taxon>
        <taxon>Desulfomonilaceae</taxon>
        <taxon>Desulfomonile</taxon>
    </lineage>
</organism>